<reference evidence="2 3" key="1">
    <citation type="journal article" date="2015" name="J. Biotechnol.">
        <title>Complete genome sequence of a malodorant-producing acetogen, Clostridium scatologenes ATCC 25775(T).</title>
        <authorList>
            <person name="Zhu Z."/>
            <person name="Guo T."/>
            <person name="Zheng H."/>
            <person name="Song T."/>
            <person name="Ouyang P."/>
            <person name="Xie J."/>
        </authorList>
    </citation>
    <scope>NUCLEOTIDE SEQUENCE [LARGE SCALE GENOMIC DNA]</scope>
    <source>
        <strain evidence="2 3">ATCC 25775</strain>
    </source>
</reference>
<evidence type="ECO:0000313" key="3">
    <source>
        <dbReference type="Proteomes" id="UP000033115"/>
    </source>
</evidence>
<dbReference type="InterPro" id="IPR036732">
    <property type="entry name" value="AFP_Neu5c_C_sf"/>
</dbReference>
<evidence type="ECO:0000313" key="2">
    <source>
        <dbReference type="EMBL" id="AKA70301.1"/>
    </source>
</evidence>
<dbReference type="Pfam" id="PF08666">
    <property type="entry name" value="SAF"/>
    <property type="match status" value="1"/>
</dbReference>
<dbReference type="GO" id="GO:0016051">
    <property type="term" value="P:carbohydrate biosynthetic process"/>
    <property type="evidence" value="ECO:0007669"/>
    <property type="project" value="InterPro"/>
</dbReference>
<dbReference type="PANTHER" id="PTHR42966">
    <property type="entry name" value="N-ACETYLNEURAMINATE SYNTHASE"/>
    <property type="match status" value="1"/>
</dbReference>
<dbReference type="InterPro" id="IPR013132">
    <property type="entry name" value="PseI/NeuA/B-like_N"/>
</dbReference>
<organism evidence="2 3">
    <name type="scientific">Clostridium scatologenes</name>
    <dbReference type="NCBI Taxonomy" id="1548"/>
    <lineage>
        <taxon>Bacteria</taxon>
        <taxon>Bacillati</taxon>
        <taxon>Bacillota</taxon>
        <taxon>Clostridia</taxon>
        <taxon>Eubacteriales</taxon>
        <taxon>Clostridiaceae</taxon>
        <taxon>Clostridium</taxon>
    </lineage>
</organism>
<dbReference type="EMBL" id="CP009933">
    <property type="protein sequence ID" value="AKA70301.1"/>
    <property type="molecule type" value="Genomic_DNA"/>
</dbReference>
<accession>A0A0E3GRG9</accession>
<dbReference type="KEGG" id="csq:CSCA_3176"/>
<name>A0A0E3GRG9_CLOSL</name>
<dbReference type="SUPFAM" id="SSF51569">
    <property type="entry name" value="Aldolase"/>
    <property type="match status" value="1"/>
</dbReference>
<dbReference type="STRING" id="1548.CSCA_3176"/>
<dbReference type="CDD" id="cd11615">
    <property type="entry name" value="SAF_NeuB_like"/>
    <property type="match status" value="1"/>
</dbReference>
<protein>
    <submittedName>
        <fullName evidence="2">Pseudaminic acid synthase</fullName>
    </submittedName>
</protein>
<proteinExistence type="predicted"/>
<dbReference type="SUPFAM" id="SSF51269">
    <property type="entry name" value="AFP III-like domain"/>
    <property type="match status" value="1"/>
</dbReference>
<dbReference type="HOGENOM" id="CLU_040465_0_1_9"/>
<sequence>MVEEMRISKKIINKFSSTFIIAELSANHNGNFDNAVKLIKEAAKTGVDAIKFQTYTADTITIDCSKEYFQITQGTLWDGRTLHDLYKEAYTPWKWQPKLKKIAEEEGLICFSSPFDKTAVDFLENMNVPAYKVASFEITDIPLIEYMASKGKPMILATGIATLSDIQEAIDACRRVGNNQIALLKCTSAYPAPFEDVNLRTIPNLSETFNVVSGLSDHTLGISVPIAAVAVGAKIIEKHFTLCRADGGPDSAFSLEPEELKVMVKSIRETEMALGEVSYNLTDKMMRSREHSRSLFVVKDVKKGEIFTDENIRSIRPGFGLHPRYYKGILGKKADRDIEKGTPMAWNLIEW</sequence>
<dbReference type="InterPro" id="IPR020030">
    <property type="entry name" value="Pseudaminic_synth_PseI"/>
</dbReference>
<dbReference type="AlphaFoldDB" id="A0A0E3GRG9"/>
<dbReference type="InterPro" id="IPR057736">
    <property type="entry name" value="SAF_PseI/NeuA/NeuB"/>
</dbReference>
<dbReference type="Pfam" id="PF03102">
    <property type="entry name" value="NeuB"/>
    <property type="match status" value="1"/>
</dbReference>
<evidence type="ECO:0000259" key="1">
    <source>
        <dbReference type="PROSITE" id="PS50844"/>
    </source>
</evidence>
<dbReference type="Proteomes" id="UP000033115">
    <property type="component" value="Chromosome"/>
</dbReference>
<dbReference type="InterPro" id="IPR013974">
    <property type="entry name" value="SAF"/>
</dbReference>
<dbReference type="SMART" id="SM00858">
    <property type="entry name" value="SAF"/>
    <property type="match status" value="1"/>
</dbReference>
<dbReference type="RefSeq" id="WP_029162511.1">
    <property type="nucleotide sequence ID" value="NZ_CP009933.1"/>
</dbReference>
<dbReference type="GO" id="GO:0047444">
    <property type="term" value="F:N-acylneuraminate-9-phosphate synthase activity"/>
    <property type="evidence" value="ECO:0007669"/>
    <property type="project" value="TreeGrafter"/>
</dbReference>
<dbReference type="PROSITE" id="PS50844">
    <property type="entry name" value="AFP_LIKE"/>
    <property type="match status" value="1"/>
</dbReference>
<dbReference type="NCBIfam" id="TIGR03586">
    <property type="entry name" value="PseI"/>
    <property type="match status" value="1"/>
</dbReference>
<dbReference type="InterPro" id="IPR006190">
    <property type="entry name" value="SAF_AFP_Neu5Ac"/>
</dbReference>
<gene>
    <name evidence="2" type="ORF">CSCA_3176</name>
</gene>
<feature type="domain" description="AFP-like" evidence="1">
    <location>
        <begin position="294"/>
        <end position="351"/>
    </location>
</feature>
<dbReference type="Gene3D" id="3.90.1210.10">
    <property type="entry name" value="Antifreeze-like/N-acetylneuraminic acid synthase C-terminal domain"/>
    <property type="match status" value="1"/>
</dbReference>
<dbReference type="Gene3D" id="3.20.20.70">
    <property type="entry name" value="Aldolase class I"/>
    <property type="match status" value="1"/>
</dbReference>
<keyword evidence="3" id="KW-1185">Reference proteome</keyword>
<dbReference type="PANTHER" id="PTHR42966:SF2">
    <property type="entry name" value="PSEUDAMINIC ACID SYNTHASE"/>
    <property type="match status" value="1"/>
</dbReference>
<dbReference type="InterPro" id="IPR051690">
    <property type="entry name" value="PseI-like"/>
</dbReference>
<dbReference type="InterPro" id="IPR013785">
    <property type="entry name" value="Aldolase_TIM"/>
</dbReference>